<feature type="domain" description="Tyr recombinase" evidence="4">
    <location>
        <begin position="210"/>
        <end position="397"/>
    </location>
</feature>
<dbReference type="Gene3D" id="1.10.150.130">
    <property type="match status" value="1"/>
</dbReference>
<accession>A0A9Q4RHT4</accession>
<dbReference type="GO" id="GO:0003677">
    <property type="term" value="F:DNA binding"/>
    <property type="evidence" value="ECO:0007669"/>
    <property type="project" value="UniProtKB-KW"/>
</dbReference>
<comment type="similarity">
    <text evidence="1">Belongs to the 'phage' integrase family.</text>
</comment>
<dbReference type="PROSITE" id="PS51898">
    <property type="entry name" value="TYR_RECOMBINASE"/>
    <property type="match status" value="1"/>
</dbReference>
<dbReference type="InterPro" id="IPR011010">
    <property type="entry name" value="DNA_brk_join_enz"/>
</dbReference>
<dbReference type="InterPro" id="IPR002104">
    <property type="entry name" value="Integrase_catalytic"/>
</dbReference>
<dbReference type="GO" id="GO:0015074">
    <property type="term" value="P:DNA integration"/>
    <property type="evidence" value="ECO:0007669"/>
    <property type="project" value="InterPro"/>
</dbReference>
<evidence type="ECO:0000256" key="3">
    <source>
        <dbReference type="ARBA" id="ARBA00023172"/>
    </source>
</evidence>
<evidence type="ECO:0000313" key="6">
    <source>
        <dbReference type="Proteomes" id="UP000482671"/>
    </source>
</evidence>
<dbReference type="InterPro" id="IPR010998">
    <property type="entry name" value="Integrase_recombinase_N"/>
</dbReference>
<keyword evidence="3" id="KW-0233">DNA recombination</keyword>
<protein>
    <submittedName>
        <fullName evidence="5">Tyrosine-type recombinase/integrase</fullName>
    </submittedName>
</protein>
<dbReference type="Pfam" id="PF17293">
    <property type="entry name" value="Arm-DNA-bind_5"/>
    <property type="match status" value="1"/>
</dbReference>
<name>A0A9Q4RHT4_9BACT</name>
<dbReference type="RefSeq" id="WP_005648269.1">
    <property type="nucleotide sequence ID" value="NZ_JAQCRV010000010.1"/>
</dbReference>
<dbReference type="Pfam" id="PF13102">
    <property type="entry name" value="Phage_int_SAM_5"/>
    <property type="match status" value="1"/>
</dbReference>
<gene>
    <name evidence="5" type="ORF">GME02_20120</name>
</gene>
<dbReference type="PANTHER" id="PTHR30349">
    <property type="entry name" value="PHAGE INTEGRASE-RELATED"/>
    <property type="match status" value="1"/>
</dbReference>
<dbReference type="EMBL" id="WNDD01000037">
    <property type="protein sequence ID" value="MTV03890.1"/>
    <property type="molecule type" value="Genomic_DNA"/>
</dbReference>
<dbReference type="Pfam" id="PF00589">
    <property type="entry name" value="Phage_integrase"/>
    <property type="match status" value="1"/>
</dbReference>
<evidence type="ECO:0000256" key="1">
    <source>
        <dbReference type="ARBA" id="ARBA00008857"/>
    </source>
</evidence>
<evidence type="ECO:0000313" key="5">
    <source>
        <dbReference type="EMBL" id="MTV03890.1"/>
    </source>
</evidence>
<evidence type="ECO:0000259" key="4">
    <source>
        <dbReference type="PROSITE" id="PS51898"/>
    </source>
</evidence>
<dbReference type="SUPFAM" id="SSF56349">
    <property type="entry name" value="DNA breaking-rejoining enzymes"/>
    <property type="match status" value="1"/>
</dbReference>
<organism evidence="5 6">
    <name type="scientific">Parabacteroides merdae</name>
    <dbReference type="NCBI Taxonomy" id="46503"/>
    <lineage>
        <taxon>Bacteria</taxon>
        <taxon>Pseudomonadati</taxon>
        <taxon>Bacteroidota</taxon>
        <taxon>Bacteroidia</taxon>
        <taxon>Bacteroidales</taxon>
        <taxon>Tannerellaceae</taxon>
        <taxon>Parabacteroides</taxon>
    </lineage>
</organism>
<dbReference type="InterPro" id="IPR025269">
    <property type="entry name" value="SAM-like_dom"/>
</dbReference>
<dbReference type="GO" id="GO:0006310">
    <property type="term" value="P:DNA recombination"/>
    <property type="evidence" value="ECO:0007669"/>
    <property type="project" value="UniProtKB-KW"/>
</dbReference>
<dbReference type="InterPro" id="IPR050090">
    <property type="entry name" value="Tyrosine_recombinase_XerCD"/>
</dbReference>
<dbReference type="CDD" id="cd01185">
    <property type="entry name" value="INTN1_C_like"/>
    <property type="match status" value="1"/>
</dbReference>
<sequence>MKTSLNVLCYTSKTLSNGEHPIMICVNQNRKRKYSSLGISIQAKFWDFEKGKPKPNCPNRIQIEQLILKKTKEVMDKIARLEAENKEYSATSILGNEKVKKYLTVQELFSEYIEQLKQENRIGYSLSVKQVLNSLIEFTHGTNLYFSDITNNWLKRYEIWQRNKKLAENTIGIRFRTLRVVYNLAIEKKIVNSEDYPFRSYKVSKLHQETAKRSITKEEIHRIINYEISSKKFYKRLALDLFTFSYLMGGINFMDMALLTSDNIIDNRLVYFRKKTKKLIKLPLQEKAIRIIQYYQNKNRKYIFPILFDTHVSELQKRYRIHDVIADINKYLKEIGKELNIPINLTTYVARHSFATVLKRSGVNTSLICEALGHSSERVTQIYLDSFGNDQMEDAMKNLL</sequence>
<keyword evidence="2" id="KW-0238">DNA-binding</keyword>
<dbReference type="InterPro" id="IPR013762">
    <property type="entry name" value="Integrase-like_cat_sf"/>
</dbReference>
<comment type="caution">
    <text evidence="5">The sequence shown here is derived from an EMBL/GenBank/DDBJ whole genome shotgun (WGS) entry which is preliminary data.</text>
</comment>
<dbReference type="AlphaFoldDB" id="A0A9Q4RHT4"/>
<dbReference type="InterPro" id="IPR035386">
    <property type="entry name" value="Arm-DNA-bind_5"/>
</dbReference>
<dbReference type="Gene3D" id="1.10.443.10">
    <property type="entry name" value="Intergrase catalytic core"/>
    <property type="match status" value="1"/>
</dbReference>
<dbReference type="PANTHER" id="PTHR30349:SF64">
    <property type="entry name" value="PROPHAGE INTEGRASE INTD-RELATED"/>
    <property type="match status" value="1"/>
</dbReference>
<evidence type="ECO:0000256" key="2">
    <source>
        <dbReference type="ARBA" id="ARBA00023125"/>
    </source>
</evidence>
<dbReference type="Proteomes" id="UP000482671">
    <property type="component" value="Unassembled WGS sequence"/>
</dbReference>
<reference evidence="5 6" key="1">
    <citation type="journal article" date="2019" name="Nat. Med.">
        <title>A library of human gut bacterial isolates paired with longitudinal multiomics data enables mechanistic microbiome research.</title>
        <authorList>
            <person name="Poyet M."/>
            <person name="Groussin M."/>
            <person name="Gibbons S.M."/>
            <person name="Avila-Pacheco J."/>
            <person name="Jiang X."/>
            <person name="Kearney S.M."/>
            <person name="Perrotta A.R."/>
            <person name="Berdy B."/>
            <person name="Zhao S."/>
            <person name="Lieberman T.D."/>
            <person name="Swanson P.K."/>
            <person name="Smith M."/>
            <person name="Roesemann S."/>
            <person name="Alexander J.E."/>
            <person name="Rich S.A."/>
            <person name="Livny J."/>
            <person name="Vlamakis H."/>
            <person name="Clish C."/>
            <person name="Bullock K."/>
            <person name="Deik A."/>
            <person name="Scott J."/>
            <person name="Pierce K.A."/>
            <person name="Xavier R.J."/>
            <person name="Alm E.J."/>
        </authorList>
    </citation>
    <scope>NUCLEOTIDE SEQUENCE [LARGE SCALE GENOMIC DNA]</scope>
    <source>
        <strain evidence="5 6">BIOML-A11</strain>
    </source>
</reference>
<proteinExistence type="inferred from homology"/>